<keyword evidence="3 6" id="KW-0479">Metal-binding</keyword>
<evidence type="ECO:0000256" key="1">
    <source>
        <dbReference type="ARBA" id="ARBA00001965"/>
    </source>
</evidence>
<organism evidence="8 9">
    <name type="scientific">Aestuariivirga litoralis</name>
    <dbReference type="NCBI Taxonomy" id="2650924"/>
    <lineage>
        <taxon>Bacteria</taxon>
        <taxon>Pseudomonadati</taxon>
        <taxon>Pseudomonadota</taxon>
        <taxon>Alphaproteobacteria</taxon>
        <taxon>Hyphomicrobiales</taxon>
        <taxon>Aestuariivirgaceae</taxon>
        <taxon>Aestuariivirga</taxon>
    </lineage>
</organism>
<dbReference type="InterPro" id="IPR050526">
    <property type="entry name" value="Rubredoxin_ET"/>
</dbReference>
<sequence length="73" mass="7946">MKDSFFSGSFGGDLGKITPATRLECNVCWHVYDPAEGDVTRQIEPGTPFAALPQDWSCPVCSGDKSSFMVLED</sequence>
<evidence type="ECO:0000256" key="5">
    <source>
        <dbReference type="ARBA" id="ARBA00023004"/>
    </source>
</evidence>
<feature type="domain" description="Rubredoxin-like" evidence="7">
    <location>
        <begin position="20"/>
        <end position="71"/>
    </location>
</feature>
<dbReference type="GO" id="GO:0009055">
    <property type="term" value="F:electron transfer activity"/>
    <property type="evidence" value="ECO:0007669"/>
    <property type="project" value="TreeGrafter"/>
</dbReference>
<dbReference type="GO" id="GO:0005506">
    <property type="term" value="F:iron ion binding"/>
    <property type="evidence" value="ECO:0007669"/>
    <property type="project" value="UniProtKB-UniRule"/>
</dbReference>
<dbReference type="PROSITE" id="PS50903">
    <property type="entry name" value="RUBREDOXIN_LIKE"/>
    <property type="match status" value="1"/>
</dbReference>
<protein>
    <recommendedName>
        <fullName evidence="6">Rubredoxin</fullName>
    </recommendedName>
</protein>
<dbReference type="RefSeq" id="WP_111198694.1">
    <property type="nucleotide sequence ID" value="NZ_QKVK01000005.1"/>
</dbReference>
<dbReference type="SUPFAM" id="SSF57802">
    <property type="entry name" value="Rubredoxin-like"/>
    <property type="match status" value="1"/>
</dbReference>
<evidence type="ECO:0000259" key="7">
    <source>
        <dbReference type="PROSITE" id="PS50903"/>
    </source>
</evidence>
<comment type="caution">
    <text evidence="8">The sequence shown here is derived from an EMBL/GenBank/DDBJ whole genome shotgun (WGS) entry which is preliminary data.</text>
</comment>
<proteinExistence type="inferred from homology"/>
<dbReference type="GO" id="GO:0043448">
    <property type="term" value="P:alkane catabolic process"/>
    <property type="evidence" value="ECO:0007669"/>
    <property type="project" value="TreeGrafter"/>
</dbReference>
<keyword evidence="4 6" id="KW-0249">Electron transport</keyword>
<dbReference type="Proteomes" id="UP000248795">
    <property type="component" value="Unassembled WGS sequence"/>
</dbReference>
<dbReference type="InterPro" id="IPR024934">
    <property type="entry name" value="Rubredoxin-like_dom"/>
</dbReference>
<evidence type="ECO:0000256" key="2">
    <source>
        <dbReference type="ARBA" id="ARBA00022448"/>
    </source>
</evidence>
<comment type="similarity">
    <text evidence="6">Belongs to the rubredoxin family.</text>
</comment>
<name>A0A2W2B8P9_9HYPH</name>
<keyword evidence="5 6" id="KW-0408">Iron</keyword>
<dbReference type="PANTHER" id="PTHR47627">
    <property type="entry name" value="RUBREDOXIN"/>
    <property type="match status" value="1"/>
</dbReference>
<keyword evidence="2" id="KW-0813">Transport</keyword>
<dbReference type="CDD" id="cd00730">
    <property type="entry name" value="rubredoxin"/>
    <property type="match status" value="1"/>
</dbReference>
<dbReference type="PANTHER" id="PTHR47627:SF1">
    <property type="entry name" value="RUBREDOXIN-1-RELATED"/>
    <property type="match status" value="1"/>
</dbReference>
<reference evidence="9" key="1">
    <citation type="submission" date="2018-06" db="EMBL/GenBank/DDBJ databases">
        <title>Aestuariibacter litoralis strain KCTC 52945T.</title>
        <authorList>
            <person name="Li X."/>
            <person name="Salam N."/>
            <person name="Li J.-L."/>
            <person name="Chen Y.-M."/>
            <person name="Yang Z.-W."/>
            <person name="Zhang L.-Y."/>
            <person name="Han M.-X."/>
            <person name="Xiao M."/>
            <person name="Li W.-J."/>
        </authorList>
    </citation>
    <scope>NUCLEOTIDE SEQUENCE [LARGE SCALE GENOMIC DNA]</scope>
    <source>
        <strain evidence="9">KCTC 52945</strain>
    </source>
</reference>
<evidence type="ECO:0000256" key="4">
    <source>
        <dbReference type="ARBA" id="ARBA00022982"/>
    </source>
</evidence>
<evidence type="ECO:0000313" key="9">
    <source>
        <dbReference type="Proteomes" id="UP000248795"/>
    </source>
</evidence>
<dbReference type="EMBL" id="QKVK01000005">
    <property type="protein sequence ID" value="PZF76458.1"/>
    <property type="molecule type" value="Genomic_DNA"/>
</dbReference>
<accession>A0A2W2B8P9</accession>
<evidence type="ECO:0000256" key="6">
    <source>
        <dbReference type="RuleBase" id="RU003820"/>
    </source>
</evidence>
<comment type="cofactor">
    <cofactor evidence="1 6">
        <name>Fe(3+)</name>
        <dbReference type="ChEBI" id="CHEBI:29034"/>
    </cofactor>
</comment>
<evidence type="ECO:0000256" key="3">
    <source>
        <dbReference type="ARBA" id="ARBA00022723"/>
    </source>
</evidence>
<dbReference type="AlphaFoldDB" id="A0A2W2B8P9"/>
<dbReference type="Pfam" id="PF00301">
    <property type="entry name" value="Rubredoxin"/>
    <property type="match status" value="1"/>
</dbReference>
<gene>
    <name evidence="8" type="ORF">DK847_11635</name>
</gene>
<dbReference type="Gene3D" id="2.20.28.10">
    <property type="match status" value="1"/>
</dbReference>
<dbReference type="InterPro" id="IPR024935">
    <property type="entry name" value="Rubredoxin_dom"/>
</dbReference>
<keyword evidence="9" id="KW-1185">Reference proteome</keyword>
<dbReference type="PRINTS" id="PR00163">
    <property type="entry name" value="RUBREDOXIN"/>
</dbReference>
<evidence type="ECO:0000313" key="8">
    <source>
        <dbReference type="EMBL" id="PZF76458.1"/>
    </source>
</evidence>